<dbReference type="Proteomes" id="UP000009045">
    <property type="component" value="Plasmid pSmeSM11c"/>
</dbReference>
<organism evidence="1 2">
    <name type="scientific">Sinorhizobium meliloti (strain SM11)</name>
    <dbReference type="NCBI Taxonomy" id="707241"/>
    <lineage>
        <taxon>Bacteria</taxon>
        <taxon>Pseudomonadati</taxon>
        <taxon>Pseudomonadota</taxon>
        <taxon>Alphaproteobacteria</taxon>
        <taxon>Hyphomicrobiales</taxon>
        <taxon>Rhizobiaceae</taxon>
        <taxon>Sinorhizobium/Ensifer group</taxon>
        <taxon>Sinorhizobium</taxon>
    </lineage>
</organism>
<accession>F7XF57</accession>
<keyword evidence="1" id="KW-0614">Plasmid</keyword>
<dbReference type="KEGG" id="smx:SM11_pC1109"/>
<sequence>MNGAGGKPGMIVSDHGMEFTSEAILA</sequence>
<dbReference type="AlphaFoldDB" id="F7XF57"/>
<gene>
    <name evidence="1" type="ordered locus">SM11_pC1109</name>
</gene>
<geneLocation type="plasmid" evidence="1 2">
    <name>pSmeSM11c</name>
</geneLocation>
<name>F7XF57_SINMM</name>
<reference evidence="1 2" key="1">
    <citation type="journal article" date="2011" name="J. Biotechnol.">
        <title>The complete genome sequence of the dominant Sinorhizobium meliloti field isolate SM11 extends the S. meliloti pan-genome.</title>
        <authorList>
            <person name="Schneiker-Bekel S."/>
            <person name="Wibberg D."/>
            <person name="Bekel T."/>
            <person name="Blom J."/>
            <person name="Linke B."/>
            <person name="Neuweger H."/>
            <person name="Stiens M."/>
            <person name="Vorholter F.J."/>
            <person name="Weidner S."/>
            <person name="Goesmann A."/>
            <person name="Puhler A."/>
            <person name="Schluter A."/>
        </authorList>
    </citation>
    <scope>NUCLEOTIDE SEQUENCE [LARGE SCALE GENOMIC DNA]</scope>
    <source>
        <strain evidence="1 2">SM11</strain>
        <plasmid evidence="2">pSmeSM11c</plasmid>
    </source>
</reference>
<evidence type="ECO:0000313" key="1">
    <source>
        <dbReference type="EMBL" id="AEH82182.1"/>
    </source>
</evidence>
<dbReference type="EMBL" id="CP001831">
    <property type="protein sequence ID" value="AEH82182.1"/>
    <property type="molecule type" value="Genomic_DNA"/>
</dbReference>
<proteinExistence type="predicted"/>
<dbReference type="HOGENOM" id="CLU_3417052_0_0_5"/>
<evidence type="ECO:0000313" key="2">
    <source>
        <dbReference type="Proteomes" id="UP000009045"/>
    </source>
</evidence>
<protein>
    <submittedName>
        <fullName evidence="1">Uncharacterized protein</fullName>
    </submittedName>
</protein>